<gene>
    <name evidence="2" type="ORF">ASPWEDRAFT_648719</name>
</gene>
<evidence type="ECO:0000313" key="2">
    <source>
        <dbReference type="EMBL" id="OJJ32089.1"/>
    </source>
</evidence>
<dbReference type="GeneID" id="63754618"/>
<evidence type="ECO:0000313" key="3">
    <source>
        <dbReference type="Proteomes" id="UP000184383"/>
    </source>
</evidence>
<dbReference type="VEuPathDB" id="FungiDB:ASPWEDRAFT_648719"/>
<feature type="signal peptide" evidence="1">
    <location>
        <begin position="1"/>
        <end position="26"/>
    </location>
</feature>
<dbReference type="Proteomes" id="UP000184383">
    <property type="component" value="Unassembled WGS sequence"/>
</dbReference>
<accession>A0A1L9RB00</accession>
<evidence type="ECO:0000256" key="1">
    <source>
        <dbReference type="SAM" id="SignalP"/>
    </source>
</evidence>
<name>A0A1L9RB00_ASPWE</name>
<sequence length="98" mass="10567">MVFQAVTYVGLLSLGLIRGFPSYARGSGMMGILWSTPLLLTSTLQGSNPGLLSRDVTFPCFNHCIAQSTMYIAKALNAGRQGRLFKTNGWSSGIEHAI</sequence>
<proteinExistence type="predicted"/>
<organism evidence="2 3">
    <name type="scientific">Aspergillus wentii DTO 134E9</name>
    <dbReference type="NCBI Taxonomy" id="1073089"/>
    <lineage>
        <taxon>Eukaryota</taxon>
        <taxon>Fungi</taxon>
        <taxon>Dikarya</taxon>
        <taxon>Ascomycota</taxon>
        <taxon>Pezizomycotina</taxon>
        <taxon>Eurotiomycetes</taxon>
        <taxon>Eurotiomycetidae</taxon>
        <taxon>Eurotiales</taxon>
        <taxon>Aspergillaceae</taxon>
        <taxon>Aspergillus</taxon>
        <taxon>Aspergillus subgen. Cremei</taxon>
    </lineage>
</organism>
<dbReference type="RefSeq" id="XP_040685766.1">
    <property type="nucleotide sequence ID" value="XM_040838770.1"/>
</dbReference>
<feature type="chain" id="PRO_5012363521" evidence="1">
    <location>
        <begin position="27"/>
        <end position="98"/>
    </location>
</feature>
<dbReference type="AlphaFoldDB" id="A0A1L9RB00"/>
<protein>
    <submittedName>
        <fullName evidence="2">Uncharacterized protein</fullName>
    </submittedName>
</protein>
<reference evidence="3" key="1">
    <citation type="journal article" date="2017" name="Genome Biol.">
        <title>Comparative genomics reveals high biological diversity and specific adaptations in the industrially and medically important fungal genus Aspergillus.</title>
        <authorList>
            <person name="de Vries R.P."/>
            <person name="Riley R."/>
            <person name="Wiebenga A."/>
            <person name="Aguilar-Osorio G."/>
            <person name="Amillis S."/>
            <person name="Uchima C.A."/>
            <person name="Anderluh G."/>
            <person name="Asadollahi M."/>
            <person name="Askin M."/>
            <person name="Barry K."/>
            <person name="Battaglia E."/>
            <person name="Bayram O."/>
            <person name="Benocci T."/>
            <person name="Braus-Stromeyer S.A."/>
            <person name="Caldana C."/>
            <person name="Canovas D."/>
            <person name="Cerqueira G.C."/>
            <person name="Chen F."/>
            <person name="Chen W."/>
            <person name="Choi C."/>
            <person name="Clum A."/>
            <person name="Dos Santos R.A."/>
            <person name="Damasio A.R."/>
            <person name="Diallinas G."/>
            <person name="Emri T."/>
            <person name="Fekete E."/>
            <person name="Flipphi M."/>
            <person name="Freyberg S."/>
            <person name="Gallo A."/>
            <person name="Gournas C."/>
            <person name="Habgood R."/>
            <person name="Hainaut M."/>
            <person name="Harispe M.L."/>
            <person name="Henrissat B."/>
            <person name="Hilden K.S."/>
            <person name="Hope R."/>
            <person name="Hossain A."/>
            <person name="Karabika E."/>
            <person name="Karaffa L."/>
            <person name="Karanyi Z."/>
            <person name="Krasevec N."/>
            <person name="Kuo A."/>
            <person name="Kusch H."/>
            <person name="LaButti K."/>
            <person name="Lagendijk E.L."/>
            <person name="Lapidus A."/>
            <person name="Levasseur A."/>
            <person name="Lindquist E."/>
            <person name="Lipzen A."/>
            <person name="Logrieco A.F."/>
            <person name="MacCabe A."/>
            <person name="Maekelae M.R."/>
            <person name="Malavazi I."/>
            <person name="Melin P."/>
            <person name="Meyer V."/>
            <person name="Mielnichuk N."/>
            <person name="Miskei M."/>
            <person name="Molnar A.P."/>
            <person name="Mule G."/>
            <person name="Ngan C.Y."/>
            <person name="Orejas M."/>
            <person name="Orosz E."/>
            <person name="Ouedraogo J.P."/>
            <person name="Overkamp K.M."/>
            <person name="Park H.-S."/>
            <person name="Perrone G."/>
            <person name="Piumi F."/>
            <person name="Punt P.J."/>
            <person name="Ram A.F."/>
            <person name="Ramon A."/>
            <person name="Rauscher S."/>
            <person name="Record E."/>
            <person name="Riano-Pachon D.M."/>
            <person name="Robert V."/>
            <person name="Roehrig J."/>
            <person name="Ruller R."/>
            <person name="Salamov A."/>
            <person name="Salih N.S."/>
            <person name="Samson R.A."/>
            <person name="Sandor E."/>
            <person name="Sanguinetti M."/>
            <person name="Schuetze T."/>
            <person name="Sepcic K."/>
            <person name="Shelest E."/>
            <person name="Sherlock G."/>
            <person name="Sophianopoulou V."/>
            <person name="Squina F.M."/>
            <person name="Sun H."/>
            <person name="Susca A."/>
            <person name="Todd R.B."/>
            <person name="Tsang A."/>
            <person name="Unkles S.E."/>
            <person name="van de Wiele N."/>
            <person name="van Rossen-Uffink D."/>
            <person name="Oliveira J.V."/>
            <person name="Vesth T.C."/>
            <person name="Visser J."/>
            <person name="Yu J.-H."/>
            <person name="Zhou M."/>
            <person name="Andersen M.R."/>
            <person name="Archer D.B."/>
            <person name="Baker S.E."/>
            <person name="Benoit I."/>
            <person name="Brakhage A.A."/>
            <person name="Braus G.H."/>
            <person name="Fischer R."/>
            <person name="Frisvad J.C."/>
            <person name="Goldman G.H."/>
            <person name="Houbraken J."/>
            <person name="Oakley B."/>
            <person name="Pocsi I."/>
            <person name="Scazzocchio C."/>
            <person name="Seiboth B."/>
            <person name="vanKuyk P.A."/>
            <person name="Wortman J."/>
            <person name="Dyer P.S."/>
            <person name="Grigoriev I.V."/>
        </authorList>
    </citation>
    <scope>NUCLEOTIDE SEQUENCE [LARGE SCALE GENOMIC DNA]</scope>
    <source>
        <strain evidence="3">DTO 134E9</strain>
    </source>
</reference>
<keyword evidence="1" id="KW-0732">Signal</keyword>
<dbReference type="EMBL" id="KV878215">
    <property type="protein sequence ID" value="OJJ32089.1"/>
    <property type="molecule type" value="Genomic_DNA"/>
</dbReference>
<keyword evidence="3" id="KW-1185">Reference proteome</keyword>